<dbReference type="Proteomes" id="UP000824998">
    <property type="component" value="Unassembled WGS sequence"/>
</dbReference>
<proteinExistence type="predicted"/>
<dbReference type="SUPFAM" id="SSF48264">
    <property type="entry name" value="Cytochrome P450"/>
    <property type="match status" value="1"/>
</dbReference>
<feature type="non-terminal residue" evidence="1">
    <location>
        <position position="156"/>
    </location>
</feature>
<gene>
    <name evidence="1" type="ORF">BJ875DRAFT_352561</name>
</gene>
<dbReference type="PANTHER" id="PTHR24305:SF199">
    <property type="entry name" value="P450, PUTATIVE (EUROFUNG)-RELATED"/>
    <property type="match status" value="1"/>
</dbReference>
<sequence>KRLEAKTDRLDFRSYILASEGRGTTIEVTLVAAQVLIVAGSETTSTALLGAASFFLEHPSTFQTLSTGIRSAFQVGEVIPIQSTAGLPYLNTFIEEALRLSLPRPGTSPRIAPKGEKETSGQYLAGGYSIGAHPLPVNRSSVNSRCLNPFKPERGL</sequence>
<dbReference type="Gene3D" id="1.10.630.10">
    <property type="entry name" value="Cytochrome P450"/>
    <property type="match status" value="1"/>
</dbReference>
<dbReference type="GO" id="GO:0005506">
    <property type="term" value="F:iron ion binding"/>
    <property type="evidence" value="ECO:0007669"/>
    <property type="project" value="InterPro"/>
</dbReference>
<dbReference type="GO" id="GO:0016705">
    <property type="term" value="F:oxidoreductase activity, acting on paired donors, with incorporation or reduction of molecular oxygen"/>
    <property type="evidence" value="ECO:0007669"/>
    <property type="project" value="InterPro"/>
</dbReference>
<accession>A0A9P7YN79</accession>
<reference evidence="1" key="1">
    <citation type="journal article" date="2021" name="IMA Fungus">
        <title>Genomic characterization of three marine fungi, including Emericellopsis atlantica sp. nov. with signatures of a generalist lifestyle and marine biomass degradation.</title>
        <authorList>
            <person name="Hagestad O.C."/>
            <person name="Hou L."/>
            <person name="Andersen J.H."/>
            <person name="Hansen E.H."/>
            <person name="Altermark B."/>
            <person name="Li C."/>
            <person name="Kuhnert E."/>
            <person name="Cox R.J."/>
            <person name="Crous P.W."/>
            <person name="Spatafora J.W."/>
            <person name="Lail K."/>
            <person name="Amirebrahimi M."/>
            <person name="Lipzen A."/>
            <person name="Pangilinan J."/>
            <person name="Andreopoulos W."/>
            <person name="Hayes R.D."/>
            <person name="Ng V."/>
            <person name="Grigoriev I.V."/>
            <person name="Jackson S.A."/>
            <person name="Sutton T.D.S."/>
            <person name="Dobson A.D.W."/>
            <person name="Rama T."/>
        </authorList>
    </citation>
    <scope>NUCLEOTIDE SEQUENCE</scope>
    <source>
        <strain evidence="1">TRa018bII</strain>
    </source>
</reference>
<dbReference type="EMBL" id="MU251402">
    <property type="protein sequence ID" value="KAG9236676.1"/>
    <property type="molecule type" value="Genomic_DNA"/>
</dbReference>
<comment type="caution">
    <text evidence="1">The sequence shown here is derived from an EMBL/GenBank/DDBJ whole genome shotgun (WGS) entry which is preliminary data.</text>
</comment>
<dbReference type="AlphaFoldDB" id="A0A9P7YN79"/>
<dbReference type="GO" id="GO:0004497">
    <property type="term" value="F:monooxygenase activity"/>
    <property type="evidence" value="ECO:0007669"/>
    <property type="project" value="InterPro"/>
</dbReference>
<dbReference type="OrthoDB" id="1470350at2759"/>
<dbReference type="Pfam" id="PF00067">
    <property type="entry name" value="p450"/>
    <property type="match status" value="1"/>
</dbReference>
<dbReference type="GO" id="GO:0020037">
    <property type="term" value="F:heme binding"/>
    <property type="evidence" value="ECO:0007669"/>
    <property type="project" value="InterPro"/>
</dbReference>
<protein>
    <submittedName>
        <fullName evidence="1">Cytochrome P450</fullName>
    </submittedName>
</protein>
<dbReference type="InterPro" id="IPR050121">
    <property type="entry name" value="Cytochrome_P450_monoxygenase"/>
</dbReference>
<evidence type="ECO:0000313" key="1">
    <source>
        <dbReference type="EMBL" id="KAG9236676.1"/>
    </source>
</evidence>
<dbReference type="PANTHER" id="PTHR24305">
    <property type="entry name" value="CYTOCHROME P450"/>
    <property type="match status" value="1"/>
</dbReference>
<evidence type="ECO:0000313" key="2">
    <source>
        <dbReference type="Proteomes" id="UP000824998"/>
    </source>
</evidence>
<dbReference type="InterPro" id="IPR001128">
    <property type="entry name" value="Cyt_P450"/>
</dbReference>
<feature type="non-terminal residue" evidence="1">
    <location>
        <position position="1"/>
    </location>
</feature>
<name>A0A9P7YN79_9HELO</name>
<keyword evidence="2" id="KW-1185">Reference proteome</keyword>
<dbReference type="InterPro" id="IPR036396">
    <property type="entry name" value="Cyt_P450_sf"/>
</dbReference>
<organism evidence="1 2">
    <name type="scientific">Amylocarpus encephaloides</name>
    <dbReference type="NCBI Taxonomy" id="45428"/>
    <lineage>
        <taxon>Eukaryota</taxon>
        <taxon>Fungi</taxon>
        <taxon>Dikarya</taxon>
        <taxon>Ascomycota</taxon>
        <taxon>Pezizomycotina</taxon>
        <taxon>Leotiomycetes</taxon>
        <taxon>Helotiales</taxon>
        <taxon>Helotiales incertae sedis</taxon>
        <taxon>Amylocarpus</taxon>
    </lineage>
</organism>